<reference evidence="4 5" key="2">
    <citation type="journal article" date="2021" name="Int. J. Syst. Evol. Microbiol.">
        <title>Roseibium litorale sp. nov., isolated from a tidal flat sediment and proposal for the reclassification of Labrenzia polysiphoniae as Roseibium polysiphoniae comb. nov.</title>
        <authorList>
            <person name="Liu Y."/>
            <person name="Pei T."/>
            <person name="Du J."/>
            <person name="Chao M."/>
            <person name="Deng M.R."/>
            <person name="Zhu H."/>
        </authorList>
    </citation>
    <scope>NUCLEOTIDE SEQUENCE [LARGE SCALE GENOMIC DNA]</scope>
    <source>
        <strain evidence="4 5">4C16A</strain>
    </source>
</reference>
<organism evidence="4 5">
    <name type="scientific">Roseibium litorale</name>
    <dbReference type="NCBI Taxonomy" id="2803841"/>
    <lineage>
        <taxon>Bacteria</taxon>
        <taxon>Pseudomonadati</taxon>
        <taxon>Pseudomonadota</taxon>
        <taxon>Alphaproteobacteria</taxon>
        <taxon>Hyphomicrobiales</taxon>
        <taxon>Stappiaceae</taxon>
        <taxon>Roseibium</taxon>
    </lineage>
</organism>
<dbReference type="Pfam" id="PF02571">
    <property type="entry name" value="CbiJ"/>
    <property type="match status" value="1"/>
</dbReference>
<dbReference type="PROSITE" id="PS51014">
    <property type="entry name" value="COBK_CBIJ"/>
    <property type="match status" value="1"/>
</dbReference>
<dbReference type="EC" id="1.3.1.106" evidence="4"/>
<dbReference type="NCBIfam" id="NF005968">
    <property type="entry name" value="PRK08057.1-2"/>
    <property type="match status" value="1"/>
</dbReference>
<keyword evidence="2" id="KW-0169">Cobalamin biosynthesis</keyword>
<evidence type="ECO:0000313" key="4">
    <source>
        <dbReference type="EMBL" id="MBD8892418.1"/>
    </source>
</evidence>
<evidence type="ECO:0000256" key="1">
    <source>
        <dbReference type="ARBA" id="ARBA00004953"/>
    </source>
</evidence>
<keyword evidence="5" id="KW-1185">Reference proteome</keyword>
<dbReference type="NCBIfam" id="TIGR00715">
    <property type="entry name" value="precor6x_red"/>
    <property type="match status" value="1"/>
</dbReference>
<evidence type="ECO:0000313" key="5">
    <source>
        <dbReference type="Proteomes" id="UP000632063"/>
    </source>
</evidence>
<reference evidence="5" key="1">
    <citation type="submission" date="2020-09" db="EMBL/GenBank/DDBJ databases">
        <title>The genome sequence of strain Labrenzia suaedae 4C16A.</title>
        <authorList>
            <person name="Liu Y."/>
        </authorList>
    </citation>
    <scope>NUCLEOTIDE SEQUENCE [LARGE SCALE GENOMIC DNA]</scope>
    <source>
        <strain evidence="5">4C16A</strain>
    </source>
</reference>
<dbReference type="Proteomes" id="UP000632063">
    <property type="component" value="Unassembled WGS sequence"/>
</dbReference>
<accession>A0ABR9CNF5</accession>
<comment type="caution">
    <text evidence="4">The sequence shown here is derived from an EMBL/GenBank/DDBJ whole genome shotgun (WGS) entry which is preliminary data.</text>
</comment>
<proteinExistence type="predicted"/>
<evidence type="ECO:0000256" key="2">
    <source>
        <dbReference type="ARBA" id="ARBA00022573"/>
    </source>
</evidence>
<dbReference type="RefSeq" id="WP_192148544.1">
    <property type="nucleotide sequence ID" value="NZ_JACYXI010000007.1"/>
</dbReference>
<dbReference type="PANTHER" id="PTHR36925:SF1">
    <property type="entry name" value="COBALT-PRECORRIN-6A REDUCTASE"/>
    <property type="match status" value="1"/>
</dbReference>
<dbReference type="PANTHER" id="PTHR36925">
    <property type="entry name" value="COBALT-PRECORRIN-6A REDUCTASE"/>
    <property type="match status" value="1"/>
</dbReference>
<comment type="pathway">
    <text evidence="1">Cofactor biosynthesis; adenosylcobalamin biosynthesis.</text>
</comment>
<evidence type="ECO:0000256" key="3">
    <source>
        <dbReference type="ARBA" id="ARBA00023002"/>
    </source>
</evidence>
<sequence length="255" mass="26927">MSERPKILVLAGTPEARSLLRELAGRMPHLDILASFAGAVQDLPGIDVPVRVGGFGGADGLSTFLKGEQISCLVDATHPFAQVISAHAAAAARQASVPLLRLERPAWEPNPEDQWIAAASLDEAASLLPEGSKPLIAAGRKEIGRFTHRGDLSAVVRMIEPPGTVLPGSWHLILEKPSAETAEEKKLLSDHGITHVVSKNSGGRMSYAKIAAAAALGLPVVMVQRPELAPARTFSSVEAILEELKQMPQLQAAGC</sequence>
<dbReference type="EMBL" id="JACYXI010000007">
    <property type="protein sequence ID" value="MBD8892418.1"/>
    <property type="molecule type" value="Genomic_DNA"/>
</dbReference>
<gene>
    <name evidence="4" type="ORF">IG616_12725</name>
</gene>
<dbReference type="InterPro" id="IPR003723">
    <property type="entry name" value="Precorrin-6x_reduct"/>
</dbReference>
<keyword evidence="3 4" id="KW-0560">Oxidoreductase</keyword>
<protein>
    <submittedName>
        <fullName evidence="4">Cobalt-precorrin-6A reductase</fullName>
        <ecNumber evidence="4">1.3.1.106</ecNumber>
    </submittedName>
</protein>
<dbReference type="GO" id="GO:0016491">
    <property type="term" value="F:oxidoreductase activity"/>
    <property type="evidence" value="ECO:0007669"/>
    <property type="project" value="UniProtKB-KW"/>
</dbReference>
<name>A0ABR9CNF5_9HYPH</name>